<name>X1TAF6_9ZZZZ</name>
<dbReference type="InterPro" id="IPR013785">
    <property type="entry name" value="Aldolase_TIM"/>
</dbReference>
<sequence>MVIETNITKMFGIKHPIVAAPMGPFHTTDMCIAISEAGGLGVGAIAM</sequence>
<dbReference type="Gene3D" id="3.20.20.70">
    <property type="entry name" value="Aldolase class I"/>
    <property type="match status" value="1"/>
</dbReference>
<accession>X1TAF6</accession>
<evidence type="ECO:0000313" key="1">
    <source>
        <dbReference type="EMBL" id="GAJ02328.1"/>
    </source>
</evidence>
<dbReference type="Pfam" id="PF03060">
    <property type="entry name" value="NMO"/>
    <property type="match status" value="1"/>
</dbReference>
<protein>
    <submittedName>
        <fullName evidence="1">Uncharacterized protein</fullName>
    </submittedName>
</protein>
<proteinExistence type="predicted"/>
<dbReference type="SUPFAM" id="SSF51412">
    <property type="entry name" value="Inosine monophosphate dehydrogenase (IMPDH)"/>
    <property type="match status" value="1"/>
</dbReference>
<organism evidence="1">
    <name type="scientific">marine sediment metagenome</name>
    <dbReference type="NCBI Taxonomy" id="412755"/>
    <lineage>
        <taxon>unclassified sequences</taxon>
        <taxon>metagenomes</taxon>
        <taxon>ecological metagenomes</taxon>
    </lineage>
</organism>
<comment type="caution">
    <text evidence="1">The sequence shown here is derived from an EMBL/GenBank/DDBJ whole genome shotgun (WGS) entry which is preliminary data.</text>
</comment>
<reference evidence="1" key="1">
    <citation type="journal article" date="2014" name="Front. Microbiol.">
        <title>High frequency of phylogenetically diverse reductive dehalogenase-homologous genes in deep subseafloor sedimentary metagenomes.</title>
        <authorList>
            <person name="Kawai M."/>
            <person name="Futagami T."/>
            <person name="Toyoda A."/>
            <person name="Takaki Y."/>
            <person name="Nishi S."/>
            <person name="Hori S."/>
            <person name="Arai W."/>
            <person name="Tsubouchi T."/>
            <person name="Morono Y."/>
            <person name="Uchiyama I."/>
            <person name="Ito T."/>
            <person name="Fujiyama A."/>
            <person name="Inagaki F."/>
            <person name="Takami H."/>
        </authorList>
    </citation>
    <scope>NUCLEOTIDE SEQUENCE</scope>
    <source>
        <strain evidence="1">Expedition CK06-06</strain>
    </source>
</reference>
<feature type="non-terminal residue" evidence="1">
    <location>
        <position position="47"/>
    </location>
</feature>
<dbReference type="EMBL" id="BARW01016205">
    <property type="protein sequence ID" value="GAJ02328.1"/>
    <property type="molecule type" value="Genomic_DNA"/>
</dbReference>
<dbReference type="AlphaFoldDB" id="X1TAF6"/>
<gene>
    <name evidence="1" type="ORF">S12H4_28267</name>
</gene>